<name>A0A7E4V7P7_PANRE</name>
<dbReference type="WBParaSite" id="Pan_g17088.t1">
    <property type="protein sequence ID" value="Pan_g17088.t1"/>
    <property type="gene ID" value="Pan_g17088"/>
</dbReference>
<dbReference type="Proteomes" id="UP000492821">
    <property type="component" value="Unassembled WGS sequence"/>
</dbReference>
<reference evidence="2" key="2">
    <citation type="submission" date="2020-10" db="UniProtKB">
        <authorList>
            <consortium name="WormBaseParasite"/>
        </authorList>
    </citation>
    <scope>IDENTIFICATION</scope>
</reference>
<sequence length="81" mass="8985">MSVKPSIVSTTKKKPTSDATYAGIVAQPRFQHPRTSFILQHIRWADVASVPAWSQPKPFTSTRRSATFPTDCLSPFLLCPP</sequence>
<keyword evidence="1" id="KW-1185">Reference proteome</keyword>
<dbReference type="AlphaFoldDB" id="A0A7E4V7P7"/>
<protein>
    <submittedName>
        <fullName evidence="2">Uncharacterized protein</fullName>
    </submittedName>
</protein>
<organism evidence="1 2">
    <name type="scientific">Panagrellus redivivus</name>
    <name type="common">Microworm</name>
    <dbReference type="NCBI Taxonomy" id="6233"/>
    <lineage>
        <taxon>Eukaryota</taxon>
        <taxon>Metazoa</taxon>
        <taxon>Ecdysozoa</taxon>
        <taxon>Nematoda</taxon>
        <taxon>Chromadorea</taxon>
        <taxon>Rhabditida</taxon>
        <taxon>Tylenchina</taxon>
        <taxon>Panagrolaimomorpha</taxon>
        <taxon>Panagrolaimoidea</taxon>
        <taxon>Panagrolaimidae</taxon>
        <taxon>Panagrellus</taxon>
    </lineage>
</organism>
<reference evidence="1" key="1">
    <citation type="journal article" date="2013" name="Genetics">
        <title>The draft genome and transcriptome of Panagrellus redivivus are shaped by the harsh demands of a free-living lifestyle.</title>
        <authorList>
            <person name="Srinivasan J."/>
            <person name="Dillman A.R."/>
            <person name="Macchietto M.G."/>
            <person name="Heikkinen L."/>
            <person name="Lakso M."/>
            <person name="Fracchia K.M."/>
            <person name="Antoshechkin I."/>
            <person name="Mortazavi A."/>
            <person name="Wong G."/>
            <person name="Sternberg P.W."/>
        </authorList>
    </citation>
    <scope>NUCLEOTIDE SEQUENCE [LARGE SCALE GENOMIC DNA]</scope>
    <source>
        <strain evidence="1">MT8872</strain>
    </source>
</reference>
<evidence type="ECO:0000313" key="2">
    <source>
        <dbReference type="WBParaSite" id="Pan_g17088.t1"/>
    </source>
</evidence>
<accession>A0A7E4V7P7</accession>
<evidence type="ECO:0000313" key="1">
    <source>
        <dbReference type="Proteomes" id="UP000492821"/>
    </source>
</evidence>
<proteinExistence type="predicted"/>